<evidence type="ECO:0000256" key="6">
    <source>
        <dbReference type="SAM" id="MobiDB-lite"/>
    </source>
</evidence>
<comment type="similarity">
    <text evidence="2">Belongs to the EamA transporter family.</text>
</comment>
<dbReference type="InterPro" id="IPR050638">
    <property type="entry name" value="AA-Vitamin_Transporters"/>
</dbReference>
<dbReference type="EMBL" id="CP016027">
    <property type="protein sequence ID" value="ANJ67906.1"/>
    <property type="molecule type" value="Genomic_DNA"/>
</dbReference>
<dbReference type="Pfam" id="PF00892">
    <property type="entry name" value="EamA"/>
    <property type="match status" value="2"/>
</dbReference>
<feature type="transmembrane region" description="Helical" evidence="7">
    <location>
        <begin position="216"/>
        <end position="235"/>
    </location>
</feature>
<reference evidence="9 10" key="1">
    <citation type="submission" date="2016-06" db="EMBL/GenBank/DDBJ databases">
        <title>Insight into the functional genes involving in sulfur oxidation in Pearl River water.</title>
        <authorList>
            <person name="Luo J."/>
            <person name="Tan X."/>
            <person name="Lin W."/>
        </authorList>
    </citation>
    <scope>NUCLEOTIDE SEQUENCE [LARGE SCALE GENOMIC DNA]</scope>
    <source>
        <strain evidence="9 10">LS2</strain>
    </source>
</reference>
<sequence length="314" mass="33600">MNLLPVYAMVIAATFFGGANFVLAGMILPEISTGWAAALRFLLGALFLLPIILWQRAPILSLIRRHWLAYLILGGVGITGFNLLFFDAMNTTSADNAALIMATNPLLTTLLAALILREQATVRQLIALPIALFGVTIVITEGDLRHLLSLKVVDGDWLMLGADIAWALYNVLSRRLMPKESNALVNTTLVMGAGALILTSGAFIHAGPIHMPSAEAALALAIMVIGGTVGFYLFWNIGIQRLGSGRTAIFMNLVPVFAMLTGIALGTLPTMAQLVGGAIVLGGLSITMIPNRKKERPTEVADRDRFPTELEPGD</sequence>
<evidence type="ECO:0000313" key="9">
    <source>
        <dbReference type="EMBL" id="ANJ67906.1"/>
    </source>
</evidence>
<dbReference type="OrthoDB" id="4167046at2"/>
<evidence type="ECO:0000259" key="8">
    <source>
        <dbReference type="Pfam" id="PF00892"/>
    </source>
</evidence>
<dbReference type="InterPro" id="IPR000620">
    <property type="entry name" value="EamA_dom"/>
</dbReference>
<keyword evidence="4 7" id="KW-1133">Transmembrane helix</keyword>
<name>A0A191ZJ31_9GAMM</name>
<proteinExistence type="inferred from homology"/>
<evidence type="ECO:0000256" key="7">
    <source>
        <dbReference type="SAM" id="Phobius"/>
    </source>
</evidence>
<feature type="transmembrane region" description="Helical" evidence="7">
    <location>
        <begin position="7"/>
        <end position="28"/>
    </location>
</feature>
<feature type="transmembrane region" description="Helical" evidence="7">
    <location>
        <begin position="97"/>
        <end position="116"/>
    </location>
</feature>
<dbReference type="Proteomes" id="UP000078596">
    <property type="component" value="Chromosome"/>
</dbReference>
<evidence type="ECO:0000256" key="3">
    <source>
        <dbReference type="ARBA" id="ARBA00022692"/>
    </source>
</evidence>
<organism evidence="9 10">
    <name type="scientific">Halothiobacillus diazotrophicus</name>
    <dbReference type="NCBI Taxonomy" id="1860122"/>
    <lineage>
        <taxon>Bacteria</taxon>
        <taxon>Pseudomonadati</taxon>
        <taxon>Pseudomonadota</taxon>
        <taxon>Gammaproteobacteria</taxon>
        <taxon>Chromatiales</taxon>
        <taxon>Halothiobacillaceae</taxon>
        <taxon>Halothiobacillus</taxon>
    </lineage>
</organism>
<feature type="compositionally biased region" description="Basic and acidic residues" evidence="6">
    <location>
        <begin position="296"/>
        <end position="308"/>
    </location>
</feature>
<evidence type="ECO:0000256" key="2">
    <source>
        <dbReference type="ARBA" id="ARBA00007362"/>
    </source>
</evidence>
<evidence type="ECO:0000313" key="10">
    <source>
        <dbReference type="Proteomes" id="UP000078596"/>
    </source>
</evidence>
<feature type="transmembrane region" description="Helical" evidence="7">
    <location>
        <begin position="247"/>
        <end position="265"/>
    </location>
</feature>
<dbReference type="InterPro" id="IPR037185">
    <property type="entry name" value="EmrE-like"/>
</dbReference>
<evidence type="ECO:0000256" key="5">
    <source>
        <dbReference type="ARBA" id="ARBA00023136"/>
    </source>
</evidence>
<feature type="transmembrane region" description="Helical" evidence="7">
    <location>
        <begin position="156"/>
        <end position="172"/>
    </location>
</feature>
<dbReference type="PANTHER" id="PTHR32322">
    <property type="entry name" value="INNER MEMBRANE TRANSPORTER"/>
    <property type="match status" value="1"/>
</dbReference>
<feature type="domain" description="EamA" evidence="8">
    <location>
        <begin position="155"/>
        <end position="287"/>
    </location>
</feature>
<keyword evidence="3 7" id="KW-0812">Transmembrane</keyword>
<keyword evidence="5 7" id="KW-0472">Membrane</keyword>
<keyword evidence="10" id="KW-1185">Reference proteome</keyword>
<dbReference type="RefSeq" id="WP_066101711.1">
    <property type="nucleotide sequence ID" value="NZ_CP016027.1"/>
</dbReference>
<dbReference type="GO" id="GO:0016020">
    <property type="term" value="C:membrane"/>
    <property type="evidence" value="ECO:0007669"/>
    <property type="project" value="UniProtKB-SubCell"/>
</dbReference>
<feature type="region of interest" description="Disordered" evidence="6">
    <location>
        <begin position="295"/>
        <end position="314"/>
    </location>
</feature>
<gene>
    <name evidence="9" type="ORF">A9404_11425</name>
</gene>
<dbReference type="AlphaFoldDB" id="A0A191ZJ31"/>
<accession>A0A191ZJ31</accession>
<feature type="transmembrane region" description="Helical" evidence="7">
    <location>
        <begin position="271"/>
        <end position="289"/>
    </location>
</feature>
<dbReference type="PANTHER" id="PTHR32322:SF2">
    <property type="entry name" value="EAMA DOMAIN-CONTAINING PROTEIN"/>
    <property type="match status" value="1"/>
</dbReference>
<protein>
    <submittedName>
        <fullName evidence="9">Multidrug DMT transporter permease</fullName>
    </submittedName>
</protein>
<dbReference type="KEGG" id="haz:A9404_11425"/>
<evidence type="ECO:0000256" key="4">
    <source>
        <dbReference type="ARBA" id="ARBA00022989"/>
    </source>
</evidence>
<comment type="subcellular location">
    <subcellularLocation>
        <location evidence="1">Membrane</location>
        <topology evidence="1">Multi-pass membrane protein</topology>
    </subcellularLocation>
</comment>
<feature type="transmembrane region" description="Helical" evidence="7">
    <location>
        <begin position="67"/>
        <end position="85"/>
    </location>
</feature>
<feature type="transmembrane region" description="Helical" evidence="7">
    <location>
        <begin position="184"/>
        <end position="204"/>
    </location>
</feature>
<feature type="transmembrane region" description="Helical" evidence="7">
    <location>
        <begin position="34"/>
        <end position="55"/>
    </location>
</feature>
<feature type="domain" description="EamA" evidence="8">
    <location>
        <begin position="7"/>
        <end position="139"/>
    </location>
</feature>
<dbReference type="SUPFAM" id="SSF103481">
    <property type="entry name" value="Multidrug resistance efflux transporter EmrE"/>
    <property type="match status" value="2"/>
</dbReference>
<evidence type="ECO:0000256" key="1">
    <source>
        <dbReference type="ARBA" id="ARBA00004141"/>
    </source>
</evidence>
<feature type="transmembrane region" description="Helical" evidence="7">
    <location>
        <begin position="125"/>
        <end position="144"/>
    </location>
</feature>